<feature type="signal peptide" evidence="2">
    <location>
        <begin position="1"/>
        <end position="23"/>
    </location>
</feature>
<evidence type="ECO:0000256" key="2">
    <source>
        <dbReference type="SAM" id="SignalP"/>
    </source>
</evidence>
<keyword evidence="2" id="KW-0732">Signal</keyword>
<proteinExistence type="predicted"/>
<dbReference type="Proteomes" id="UP000198415">
    <property type="component" value="Unassembled WGS sequence"/>
</dbReference>
<reference evidence="3 4" key="1">
    <citation type="submission" date="2017-06" db="EMBL/GenBank/DDBJ databases">
        <authorList>
            <person name="Kim H.J."/>
            <person name="Triplett B.A."/>
        </authorList>
    </citation>
    <scope>NUCLEOTIDE SEQUENCE [LARGE SCALE GENOMIC DNA]</scope>
    <source>
        <strain evidence="3 4">DSM 43151</strain>
    </source>
</reference>
<dbReference type="PROSITE" id="PS51257">
    <property type="entry name" value="PROKAR_LIPOPROTEIN"/>
    <property type="match status" value="1"/>
</dbReference>
<organism evidence="3 4">
    <name type="scientific">Actinoplanes regularis</name>
    <dbReference type="NCBI Taxonomy" id="52697"/>
    <lineage>
        <taxon>Bacteria</taxon>
        <taxon>Bacillati</taxon>
        <taxon>Actinomycetota</taxon>
        <taxon>Actinomycetes</taxon>
        <taxon>Micromonosporales</taxon>
        <taxon>Micromonosporaceae</taxon>
        <taxon>Actinoplanes</taxon>
    </lineage>
</organism>
<keyword evidence="4" id="KW-1185">Reference proteome</keyword>
<feature type="chain" id="PRO_5012376123" description="Lipoprotein" evidence="2">
    <location>
        <begin position="24"/>
        <end position="179"/>
    </location>
</feature>
<dbReference type="RefSeq" id="WP_089294560.1">
    <property type="nucleotide sequence ID" value="NZ_BOMU01000087.1"/>
</dbReference>
<feature type="compositionally biased region" description="Low complexity" evidence="1">
    <location>
        <begin position="33"/>
        <end position="56"/>
    </location>
</feature>
<feature type="region of interest" description="Disordered" evidence="1">
    <location>
        <begin position="26"/>
        <end position="56"/>
    </location>
</feature>
<evidence type="ECO:0008006" key="5">
    <source>
        <dbReference type="Google" id="ProtNLM"/>
    </source>
</evidence>
<sequence>MSIRAVSILIVSAALALATAACSNTEDGGTANASTGSVAPTTAAPAPSTTGATGGATTVVPTTVKATDGSTAEAGQVCPVTVETLLAAMRADKNGGSRLAQGATLGKPECYDGYVLIRQTSIKDANGEPVADDEVARFKHESDGWRYQGSHSADYCDGMPDATAEYFASDFSGACARPE</sequence>
<evidence type="ECO:0000256" key="1">
    <source>
        <dbReference type="SAM" id="MobiDB-lite"/>
    </source>
</evidence>
<gene>
    <name evidence="3" type="ORF">SAMN06264365_106377</name>
</gene>
<dbReference type="EMBL" id="FZNR01000006">
    <property type="protein sequence ID" value="SNR87888.1"/>
    <property type="molecule type" value="Genomic_DNA"/>
</dbReference>
<protein>
    <recommendedName>
        <fullName evidence="5">Lipoprotein</fullName>
    </recommendedName>
</protein>
<evidence type="ECO:0000313" key="4">
    <source>
        <dbReference type="Proteomes" id="UP000198415"/>
    </source>
</evidence>
<accession>A0A238ZYD5</accession>
<dbReference type="AlphaFoldDB" id="A0A238ZYD5"/>
<name>A0A238ZYD5_9ACTN</name>
<evidence type="ECO:0000313" key="3">
    <source>
        <dbReference type="EMBL" id="SNR87888.1"/>
    </source>
</evidence>